<name>A0A380KI37_9STRE</name>
<reference evidence="1 2" key="1">
    <citation type="submission" date="2018-06" db="EMBL/GenBank/DDBJ databases">
        <authorList>
            <consortium name="Pathogen Informatics"/>
            <person name="Doyle S."/>
        </authorList>
    </citation>
    <scope>NUCLEOTIDE SEQUENCE [LARGE SCALE GENOMIC DNA]</scope>
    <source>
        <strain evidence="1 2">NCTC12224</strain>
    </source>
</reference>
<organism evidence="1 2">
    <name type="scientific">Streptococcus hyointestinalis</name>
    <dbReference type="NCBI Taxonomy" id="1337"/>
    <lineage>
        <taxon>Bacteria</taxon>
        <taxon>Bacillati</taxon>
        <taxon>Bacillota</taxon>
        <taxon>Bacilli</taxon>
        <taxon>Lactobacillales</taxon>
        <taxon>Streptococcaceae</taxon>
        <taxon>Streptococcus</taxon>
    </lineage>
</organism>
<evidence type="ECO:0000313" key="2">
    <source>
        <dbReference type="Proteomes" id="UP000254924"/>
    </source>
</evidence>
<keyword evidence="2" id="KW-1185">Reference proteome</keyword>
<proteinExistence type="predicted"/>
<evidence type="ECO:0000313" key="1">
    <source>
        <dbReference type="EMBL" id="SUN63907.1"/>
    </source>
</evidence>
<sequence>MAMYNIHPALNSGYYCLEKYYIPREQTFEQIKERQQAKKLKKKRRKGGKHV</sequence>
<dbReference type="EMBL" id="UHFN01000007">
    <property type="protein sequence ID" value="SUN63907.1"/>
    <property type="molecule type" value="Genomic_DNA"/>
</dbReference>
<dbReference type="AlphaFoldDB" id="A0A380KI37"/>
<gene>
    <name evidence="1" type="ORF">NCTC12224_02688</name>
</gene>
<accession>A0A380KI37</accession>
<dbReference type="Proteomes" id="UP000254924">
    <property type="component" value="Unassembled WGS sequence"/>
</dbReference>
<protein>
    <submittedName>
        <fullName evidence="1">Uncharacterized protein</fullName>
    </submittedName>
</protein>